<reference evidence="2 3" key="1">
    <citation type="journal article" date="2011" name="Stand. Genomic Sci.">
        <title>Complete genome sequence of the filamentous gliding predatory bacterium Herpetosiphon aurantiacus type strain (114-95(T)).</title>
        <authorList>
            <person name="Kiss H."/>
            <person name="Nett M."/>
            <person name="Domin N."/>
            <person name="Martin K."/>
            <person name="Maresca J.A."/>
            <person name="Copeland A."/>
            <person name="Lapidus A."/>
            <person name="Lucas S."/>
            <person name="Berry K.W."/>
            <person name="Glavina Del Rio T."/>
            <person name="Dalin E."/>
            <person name="Tice H."/>
            <person name="Pitluck S."/>
            <person name="Richardson P."/>
            <person name="Bruce D."/>
            <person name="Goodwin L."/>
            <person name="Han C."/>
            <person name="Detter J.C."/>
            <person name="Schmutz J."/>
            <person name="Brettin T."/>
            <person name="Land M."/>
            <person name="Hauser L."/>
            <person name="Kyrpides N.C."/>
            <person name="Ivanova N."/>
            <person name="Goker M."/>
            <person name="Woyke T."/>
            <person name="Klenk H.P."/>
            <person name="Bryant D.A."/>
        </authorList>
    </citation>
    <scope>NUCLEOTIDE SEQUENCE [LARGE SCALE GENOMIC DNA]</scope>
    <source>
        <strain evidence="3">ATCC 23779 / DSM 785 / 114-95</strain>
    </source>
</reference>
<accession>A9B7P2</accession>
<dbReference type="Proteomes" id="UP000000787">
    <property type="component" value="Chromosome"/>
</dbReference>
<feature type="compositionally biased region" description="Polar residues" evidence="1">
    <location>
        <begin position="257"/>
        <end position="274"/>
    </location>
</feature>
<proteinExistence type="predicted"/>
<feature type="region of interest" description="Disordered" evidence="1">
    <location>
        <begin position="345"/>
        <end position="364"/>
    </location>
</feature>
<gene>
    <name evidence="2" type="ordered locus">Haur_1777</name>
</gene>
<organism evidence="2 3">
    <name type="scientific">Herpetosiphon aurantiacus (strain ATCC 23779 / DSM 785 / 114-95)</name>
    <dbReference type="NCBI Taxonomy" id="316274"/>
    <lineage>
        <taxon>Bacteria</taxon>
        <taxon>Bacillati</taxon>
        <taxon>Chloroflexota</taxon>
        <taxon>Chloroflexia</taxon>
        <taxon>Herpetosiphonales</taxon>
        <taxon>Herpetosiphonaceae</taxon>
        <taxon>Herpetosiphon</taxon>
    </lineage>
</organism>
<evidence type="ECO:0000313" key="2">
    <source>
        <dbReference type="EMBL" id="ABX04420.1"/>
    </source>
</evidence>
<evidence type="ECO:0000256" key="1">
    <source>
        <dbReference type="SAM" id="MobiDB-lite"/>
    </source>
</evidence>
<dbReference type="AlphaFoldDB" id="A9B7P2"/>
<dbReference type="STRING" id="316274.Haur_1777"/>
<dbReference type="KEGG" id="hau:Haur_1777"/>
<protein>
    <submittedName>
        <fullName evidence="2">Uncharacterized protein</fullName>
    </submittedName>
</protein>
<feature type="region of interest" description="Disordered" evidence="1">
    <location>
        <begin position="257"/>
        <end position="305"/>
    </location>
</feature>
<dbReference type="BioCyc" id="HAUR316274:GHYA-1805-MONOMER"/>
<dbReference type="EMBL" id="CP000875">
    <property type="protein sequence ID" value="ABX04420.1"/>
    <property type="molecule type" value="Genomic_DNA"/>
</dbReference>
<feature type="compositionally biased region" description="Low complexity" evidence="1">
    <location>
        <begin position="275"/>
        <end position="293"/>
    </location>
</feature>
<dbReference type="InParanoid" id="A9B7P2"/>
<evidence type="ECO:0000313" key="3">
    <source>
        <dbReference type="Proteomes" id="UP000000787"/>
    </source>
</evidence>
<sequence length="430" mass="45566">MNKPESSLITLGTAIQADFSAWLDGLTSWLPSEQPASILADDWQTELALAAQLQQLSAWADGLSSGLVPQLIVGQPRNQTQVAEPEPTNLAAWQPALVENNMPARPSSDLFQPPVSAMSSQTQATKVVVRPELHGTRQVLAAAPLRKVVPLQAGLADHAATNQLDRGLPEVVPSSTNLDVAPNLVVQQAATQPSSPALAPITNQTLPIQTSPIKGLADFAQLWQGADHAETAWLAEVAQPQAFEPALPSQALPQAVANQSVEPVQPSLPSQSGGQATSNSTASAWQQAATTQSFNQPNSPNQAADQPEATLRNFNLAEIANAQRTWITPALGNQAAASATHYNIPAPNIHPTKPALELPATPASPPNQLTIANPTQTPSDQPPPIEAIQQAVASQTPNQATEIQREQLVDDVLAALTQALQREYLRFYSD</sequence>
<feature type="compositionally biased region" description="Polar residues" evidence="1">
    <location>
        <begin position="294"/>
        <end position="304"/>
    </location>
</feature>
<dbReference type="HOGENOM" id="CLU_637397_0_0_0"/>
<keyword evidence="3" id="KW-1185">Reference proteome</keyword>
<name>A9B7P2_HERA2</name>